<evidence type="ECO:0000256" key="5">
    <source>
        <dbReference type="ARBA" id="ARBA00022679"/>
    </source>
</evidence>
<evidence type="ECO:0000256" key="1">
    <source>
        <dbReference type="ARBA" id="ARBA00004123"/>
    </source>
</evidence>
<keyword evidence="7" id="KW-0067">ATP-binding</keyword>
<keyword evidence="6" id="KW-0547">Nucleotide-binding</keyword>
<evidence type="ECO:0000256" key="2">
    <source>
        <dbReference type="ARBA" id="ARBA00010912"/>
    </source>
</evidence>
<evidence type="ECO:0000256" key="4">
    <source>
        <dbReference type="ARBA" id="ARBA00022664"/>
    </source>
</evidence>
<evidence type="ECO:0000256" key="8">
    <source>
        <dbReference type="ARBA" id="ARBA00023242"/>
    </source>
</evidence>
<dbReference type="WBParaSite" id="scaffold225_cov163.g527">
    <property type="protein sequence ID" value="scaffold225_cov163.g527"/>
    <property type="gene ID" value="scaffold225_cov163.g527"/>
</dbReference>
<reference evidence="12" key="1">
    <citation type="submission" date="2022-11" db="UniProtKB">
        <authorList>
            <consortium name="WormBaseParasite"/>
        </authorList>
    </citation>
    <scope>IDENTIFICATION</scope>
</reference>
<dbReference type="PANTHER" id="PTHR10682:SF10">
    <property type="entry name" value="POLYNUCLEOTIDE ADENYLYLTRANSFERASE"/>
    <property type="match status" value="1"/>
</dbReference>
<proteinExistence type="inferred from homology"/>
<dbReference type="AlphaFoldDB" id="A0A915M1Q0"/>
<keyword evidence="4" id="KW-0507">mRNA processing</keyword>
<protein>
    <recommendedName>
        <fullName evidence="3">polynucleotide adenylyltransferase</fullName>
        <ecNumber evidence="3">2.7.7.19</ecNumber>
    </recommendedName>
</protein>
<dbReference type="GO" id="GO:1990817">
    <property type="term" value="F:poly(A) RNA polymerase activity"/>
    <property type="evidence" value="ECO:0007669"/>
    <property type="project" value="UniProtKB-EC"/>
</dbReference>
<dbReference type="Proteomes" id="UP000887561">
    <property type="component" value="Unplaced"/>
</dbReference>
<evidence type="ECO:0000313" key="11">
    <source>
        <dbReference type="Proteomes" id="UP000887561"/>
    </source>
</evidence>
<dbReference type="InterPro" id="IPR007012">
    <property type="entry name" value="PolA_pol_cen_dom"/>
</dbReference>
<accession>A0A915M1Q0</accession>
<organism evidence="11 12">
    <name type="scientific">Meloidogyne javanica</name>
    <name type="common">Root-knot nematode worm</name>
    <dbReference type="NCBI Taxonomy" id="6303"/>
    <lineage>
        <taxon>Eukaryota</taxon>
        <taxon>Metazoa</taxon>
        <taxon>Ecdysozoa</taxon>
        <taxon>Nematoda</taxon>
        <taxon>Chromadorea</taxon>
        <taxon>Rhabditida</taxon>
        <taxon>Tylenchina</taxon>
        <taxon>Tylenchomorpha</taxon>
        <taxon>Tylenchoidea</taxon>
        <taxon>Meloidogynidae</taxon>
        <taxon>Meloidogyninae</taxon>
        <taxon>Meloidogyne</taxon>
        <taxon>Meloidogyne incognita group</taxon>
    </lineage>
</organism>
<dbReference type="InterPro" id="IPR043519">
    <property type="entry name" value="NT_sf"/>
</dbReference>
<evidence type="ECO:0000256" key="7">
    <source>
        <dbReference type="ARBA" id="ARBA00022840"/>
    </source>
</evidence>
<dbReference type="SUPFAM" id="SSF81631">
    <property type="entry name" value="PAP/OAS1 substrate-binding domain"/>
    <property type="match status" value="1"/>
</dbReference>
<dbReference type="Gene3D" id="3.30.460.10">
    <property type="entry name" value="Beta Polymerase, domain 2"/>
    <property type="match status" value="1"/>
</dbReference>
<keyword evidence="5" id="KW-0808">Transferase</keyword>
<dbReference type="Gene3D" id="1.10.1410.10">
    <property type="match status" value="1"/>
</dbReference>
<evidence type="ECO:0000256" key="6">
    <source>
        <dbReference type="ARBA" id="ARBA00022741"/>
    </source>
</evidence>
<dbReference type="PANTHER" id="PTHR10682">
    <property type="entry name" value="POLY A POLYMERASE"/>
    <property type="match status" value="1"/>
</dbReference>
<keyword evidence="8" id="KW-0539">Nucleus</keyword>
<evidence type="ECO:0000256" key="3">
    <source>
        <dbReference type="ARBA" id="ARBA00012388"/>
    </source>
</evidence>
<feature type="domain" description="Poly(A) polymerase central" evidence="10">
    <location>
        <begin position="105"/>
        <end position="234"/>
    </location>
</feature>
<name>A0A915M1Q0_MELJA</name>
<dbReference type="EC" id="2.7.7.19" evidence="3"/>
<comment type="subcellular location">
    <subcellularLocation>
        <location evidence="1">Nucleus</location>
    </subcellularLocation>
</comment>
<dbReference type="Pfam" id="PF04928">
    <property type="entry name" value="PAP_central"/>
    <property type="match status" value="1"/>
</dbReference>
<dbReference type="GO" id="GO:0005634">
    <property type="term" value="C:nucleus"/>
    <property type="evidence" value="ECO:0007669"/>
    <property type="project" value="UniProtKB-SubCell"/>
</dbReference>
<evidence type="ECO:0000259" key="10">
    <source>
        <dbReference type="Pfam" id="PF04928"/>
    </source>
</evidence>
<dbReference type="GO" id="GO:0005524">
    <property type="term" value="F:ATP binding"/>
    <property type="evidence" value="ECO:0007669"/>
    <property type="project" value="UniProtKB-KW"/>
</dbReference>
<evidence type="ECO:0000256" key="9">
    <source>
        <dbReference type="ARBA" id="ARBA00048830"/>
    </source>
</evidence>
<comment type="catalytic activity">
    <reaction evidence="9">
        <text>RNA(n) + ATP = RNA(n)-3'-adenine ribonucleotide + diphosphate</text>
        <dbReference type="Rhea" id="RHEA:11332"/>
        <dbReference type="Rhea" id="RHEA-COMP:14527"/>
        <dbReference type="Rhea" id="RHEA-COMP:17347"/>
        <dbReference type="ChEBI" id="CHEBI:30616"/>
        <dbReference type="ChEBI" id="CHEBI:33019"/>
        <dbReference type="ChEBI" id="CHEBI:140395"/>
        <dbReference type="ChEBI" id="CHEBI:173115"/>
        <dbReference type="EC" id="2.7.7.19"/>
    </reaction>
</comment>
<keyword evidence="11" id="KW-1185">Reference proteome</keyword>
<dbReference type="GO" id="GO:0006397">
    <property type="term" value="P:mRNA processing"/>
    <property type="evidence" value="ECO:0007669"/>
    <property type="project" value="UniProtKB-KW"/>
</dbReference>
<comment type="similarity">
    <text evidence="2">Belongs to the poly(A) polymerase family.</text>
</comment>
<evidence type="ECO:0000313" key="12">
    <source>
        <dbReference type="WBParaSite" id="scaffold225_cov163.g527"/>
    </source>
</evidence>
<sequence length="333" mass="38856">MSDTYINSIENARVPIISISISGIEMDIMTAPIPFDNIPDNFELTNIENEKVVNKNNKLLDKLIEAMVKQNDQFYNKSILVLTGFRIAYRNKSKFIQSEIQSSLFVDLMRAVKLWAKRKQIYSNVFGYLSGTILTIMAAKVNLLYNSGGLTFLLQQFFKFYSEWQWPLPVLIEPLTSHELIKTKYLSKENNYLIDSWNLSNIKETPPSVMPIISSKFPEQNVAFNKLKFAKTRFEERLCNICGIDEHWTVWLIGINLENNGENINKQKEKELLLTINEHFWKINKEGNWLNAIYVNQHNLKNMWVYIFNEIMGLIDIQVQSKFLVPVNINIKN</sequence>